<feature type="signal peptide" evidence="1">
    <location>
        <begin position="1"/>
        <end position="24"/>
    </location>
</feature>
<evidence type="ECO:0000313" key="2">
    <source>
        <dbReference type="EMBL" id="WXG68519.1"/>
    </source>
</evidence>
<name>A0ABZ2PHM8_9NOCA</name>
<protein>
    <recommendedName>
        <fullName evidence="4">Lipoprotein</fullName>
    </recommendedName>
</protein>
<keyword evidence="3" id="KW-1185">Reference proteome</keyword>
<reference evidence="2 3" key="1">
    <citation type="submission" date="2024-03" db="EMBL/GenBank/DDBJ databases">
        <title>Natural products discovery in diverse microorganisms through a two-stage MS feature dereplication strategy.</title>
        <authorList>
            <person name="Zhang R."/>
        </authorList>
    </citation>
    <scope>NUCLEOTIDE SEQUENCE [LARGE SCALE GENOMIC DNA]</scope>
    <source>
        <strain evidence="2 3">18930</strain>
    </source>
</reference>
<accession>A0ABZ2PHM8</accession>
<evidence type="ECO:0008006" key="4">
    <source>
        <dbReference type="Google" id="ProtNLM"/>
    </source>
</evidence>
<proteinExistence type="predicted"/>
<dbReference type="PROSITE" id="PS51257">
    <property type="entry name" value="PROKAR_LIPOPROTEIN"/>
    <property type="match status" value="1"/>
</dbReference>
<dbReference type="RefSeq" id="WP_338888777.1">
    <property type="nucleotide sequence ID" value="NZ_CP147846.1"/>
</dbReference>
<dbReference type="Proteomes" id="UP001432000">
    <property type="component" value="Chromosome"/>
</dbReference>
<organism evidence="2 3">
    <name type="scientific">Rhodococcus sovatensis</name>
    <dbReference type="NCBI Taxonomy" id="1805840"/>
    <lineage>
        <taxon>Bacteria</taxon>
        <taxon>Bacillati</taxon>
        <taxon>Actinomycetota</taxon>
        <taxon>Actinomycetes</taxon>
        <taxon>Mycobacteriales</taxon>
        <taxon>Nocardiaceae</taxon>
        <taxon>Rhodococcus</taxon>
    </lineage>
</organism>
<evidence type="ECO:0000313" key="3">
    <source>
        <dbReference type="Proteomes" id="UP001432000"/>
    </source>
</evidence>
<dbReference type="EMBL" id="CP147846">
    <property type="protein sequence ID" value="WXG68519.1"/>
    <property type="molecule type" value="Genomic_DNA"/>
</dbReference>
<keyword evidence="1" id="KW-0732">Signal</keyword>
<evidence type="ECO:0000256" key="1">
    <source>
        <dbReference type="SAM" id="SignalP"/>
    </source>
</evidence>
<gene>
    <name evidence="2" type="ORF">WDS16_25580</name>
</gene>
<feature type="chain" id="PRO_5046528250" description="Lipoprotein" evidence="1">
    <location>
        <begin position="25"/>
        <end position="184"/>
    </location>
</feature>
<sequence length="184" mass="19362">MTLSYRRVLAALSTAAVLSTAALACSTSGGKSMNESLTSELSMNRTIEYLEQSVSALPAGARLDRVHPELQADMTFGGFKPCYDSNAVVDGPEYFGAGYWVVDGGDGQAGLKTLVARWQEWGWTVDDATVDGGNSARGTSSDDYLLSAKISSNGFLSLTGSSPCFPFENGTDLDAQAPGVIEQP</sequence>